<keyword evidence="2" id="KW-1185">Reference proteome</keyword>
<accession>A0ABP0RYK4</accession>
<evidence type="ECO:0000313" key="2">
    <source>
        <dbReference type="Proteomes" id="UP001642484"/>
    </source>
</evidence>
<organism evidence="1 2">
    <name type="scientific">Durusdinium trenchii</name>
    <dbReference type="NCBI Taxonomy" id="1381693"/>
    <lineage>
        <taxon>Eukaryota</taxon>
        <taxon>Sar</taxon>
        <taxon>Alveolata</taxon>
        <taxon>Dinophyceae</taxon>
        <taxon>Suessiales</taxon>
        <taxon>Symbiodiniaceae</taxon>
        <taxon>Durusdinium</taxon>
    </lineage>
</organism>
<proteinExistence type="predicted"/>
<evidence type="ECO:0000313" key="1">
    <source>
        <dbReference type="EMBL" id="CAK9104725.1"/>
    </source>
</evidence>
<sequence length="186" mass="20452">MKMEFVPYIESLFPAMLMSITGVASFLCEKDQNEDPGHRAALALVQRFGDLCPHSLLDGFEGAYCCTLQSDSPEETARNAVTREKTVVLLGKVAEKILEHKKFGQDLLSTEDCSNKATRERVLLLILLARFDADASVKRVANGLWKTAGGAPKVQKAIMPNMTRFLERLRGGDRGPGAQKLALEAK</sequence>
<dbReference type="Proteomes" id="UP001642484">
    <property type="component" value="Unassembled WGS sequence"/>
</dbReference>
<reference evidence="1 2" key="1">
    <citation type="submission" date="2024-02" db="EMBL/GenBank/DDBJ databases">
        <authorList>
            <person name="Chen Y."/>
            <person name="Shah S."/>
            <person name="Dougan E. K."/>
            <person name="Thang M."/>
            <person name="Chan C."/>
        </authorList>
    </citation>
    <scope>NUCLEOTIDE SEQUENCE [LARGE SCALE GENOMIC DNA]</scope>
</reference>
<gene>
    <name evidence="1" type="ORF">CCMP2556_LOCUS49063</name>
</gene>
<comment type="caution">
    <text evidence="1">The sequence shown here is derived from an EMBL/GenBank/DDBJ whole genome shotgun (WGS) entry which is preliminary data.</text>
</comment>
<dbReference type="EMBL" id="CAXAMN010026650">
    <property type="protein sequence ID" value="CAK9104725.1"/>
    <property type="molecule type" value="Genomic_DNA"/>
</dbReference>
<name>A0ABP0RYK4_9DINO</name>
<protein>
    <recommendedName>
        <fullName evidence="3">MMS19 nucleotide excision repair protein</fullName>
    </recommendedName>
</protein>
<evidence type="ECO:0008006" key="3">
    <source>
        <dbReference type="Google" id="ProtNLM"/>
    </source>
</evidence>